<gene>
    <name evidence="1" type="ORF">XBI1_1620005</name>
</gene>
<dbReference type="EMBL" id="CBTB010000071">
    <property type="protein sequence ID" value="CDH31682.1"/>
    <property type="molecule type" value="Genomic_DNA"/>
</dbReference>
<dbReference type="AlphaFoldDB" id="A0A077Q6K4"/>
<proteinExistence type="predicted"/>
<evidence type="ECO:0000313" key="2">
    <source>
        <dbReference type="Proteomes" id="UP000028480"/>
    </source>
</evidence>
<organism evidence="1 2">
    <name type="scientific">Xenorhabdus bovienii str. Intermedium</name>
    <dbReference type="NCBI Taxonomy" id="1379677"/>
    <lineage>
        <taxon>Bacteria</taxon>
        <taxon>Pseudomonadati</taxon>
        <taxon>Pseudomonadota</taxon>
        <taxon>Gammaproteobacteria</taxon>
        <taxon>Enterobacterales</taxon>
        <taxon>Morganellaceae</taxon>
        <taxon>Xenorhabdus</taxon>
    </lineage>
</organism>
<accession>A0A077Q6K4</accession>
<protein>
    <submittedName>
        <fullName evidence="1">Uncharacterized protein</fullName>
    </submittedName>
</protein>
<reference evidence="1" key="1">
    <citation type="submission" date="2013-07" db="EMBL/GenBank/DDBJ databases">
        <title>Sub-species coevolution in mutualistic symbiosis.</title>
        <authorList>
            <person name="Murfin K."/>
            <person name="Klassen J."/>
            <person name="Lee M."/>
            <person name="Forst S."/>
            <person name="Stock P."/>
            <person name="Goodrich-Blair H."/>
        </authorList>
    </citation>
    <scope>NUCLEOTIDE SEQUENCE [LARGE SCALE GENOMIC DNA]</scope>
    <source>
        <strain evidence="1">Intermedium</strain>
    </source>
</reference>
<name>A0A077Q6K4_XENBV</name>
<dbReference type="HOGENOM" id="CLU_2903289_0_0_6"/>
<evidence type="ECO:0000313" key="1">
    <source>
        <dbReference type="EMBL" id="CDH31682.1"/>
    </source>
</evidence>
<sequence length="62" mass="6987">MLVTMPDKELNRVDYPTYMQALHNILNAPAHSFDLTTRIGMVPLAFALADNLKNAMIQAWQA</sequence>
<dbReference type="Proteomes" id="UP000028480">
    <property type="component" value="Unassembled WGS sequence"/>
</dbReference>
<comment type="caution">
    <text evidence="1">The sequence shown here is derived from an EMBL/GenBank/DDBJ whole genome shotgun (WGS) entry which is preliminary data.</text>
</comment>